<comment type="caution">
    <text evidence="1">The sequence shown here is derived from an EMBL/GenBank/DDBJ whole genome shotgun (WGS) entry which is preliminary data.</text>
</comment>
<dbReference type="EMBL" id="JAHAIK010000018">
    <property type="protein sequence ID" value="MBS5965358.1"/>
    <property type="molecule type" value="Genomic_DNA"/>
</dbReference>
<dbReference type="RefSeq" id="WP_278736071.1">
    <property type="nucleotide sequence ID" value="NZ_JAHAIK010000018.1"/>
</dbReference>
<evidence type="ECO:0000313" key="2">
    <source>
        <dbReference type="Proteomes" id="UP000730862"/>
    </source>
</evidence>
<gene>
    <name evidence="1" type="ORF">KIA07_06830</name>
</gene>
<dbReference type="InterPro" id="IPR006427">
    <property type="entry name" value="Portal_HK97"/>
</dbReference>
<evidence type="ECO:0000313" key="1">
    <source>
        <dbReference type="EMBL" id="MBS5965358.1"/>
    </source>
</evidence>
<organism evidence="1 2">
    <name type="scientific">Finegoldia magna</name>
    <name type="common">Peptostreptococcus magnus</name>
    <dbReference type="NCBI Taxonomy" id="1260"/>
    <lineage>
        <taxon>Bacteria</taxon>
        <taxon>Bacillati</taxon>
        <taxon>Bacillota</taxon>
        <taxon>Tissierellia</taxon>
        <taxon>Tissierellales</taxon>
        <taxon>Peptoniphilaceae</taxon>
        <taxon>Finegoldia</taxon>
    </lineage>
</organism>
<protein>
    <submittedName>
        <fullName evidence="1">Phage portal protein</fullName>
    </submittedName>
</protein>
<dbReference type="InterPro" id="IPR006944">
    <property type="entry name" value="Phage/GTA_portal"/>
</dbReference>
<dbReference type="NCBIfam" id="TIGR01537">
    <property type="entry name" value="portal_HK97"/>
    <property type="match status" value="1"/>
</dbReference>
<proteinExistence type="predicted"/>
<sequence>MGLFDKIFQRNKELSWMYDLELLQDVSTKSYIKQMALNTVVEFVARTLSQSEFRIKENDKAVKDSMYYLLNVKPNPNQNATQLWQKFIYKLLIDNEALIIKSDDDYFYVADNFERETDLGLLPQKFNSVTVNDYVYSRYFSMDEVVYLENSNKKLDDFMMGLFEDYGEVFGRMLNMQLKQNQIRGVVNVESTTLDNKLIQDYIDMIFNTFEKNQVAVIPLTKGLSYEEHSSKSGSTGKSDFGDLRALVQDILIYVSRVVGVTPSLILGENADLDKAIEATNKFCFKPLMKKLETELNAKLFEESEYLESNMRVEIVGIDKKNPLELSEAVDKLRSSGTYTGNQIRVMLGDEPGDDEHLDEYVLTKNYESVSSTEGGETNNG</sequence>
<reference evidence="1" key="1">
    <citation type="submission" date="2021-02" db="EMBL/GenBank/DDBJ databases">
        <title>Infant gut strain persistence is associated with maternal origin, phylogeny, and functional potential including surface adhesion and iron acquisition.</title>
        <authorList>
            <person name="Lou Y.C."/>
        </authorList>
    </citation>
    <scope>NUCLEOTIDE SEQUENCE</scope>
    <source>
        <strain evidence="1">L3_058_000G1_dasL3_058_000G1_concoct_72</strain>
    </source>
</reference>
<dbReference type="Proteomes" id="UP000730862">
    <property type="component" value="Unassembled WGS sequence"/>
</dbReference>
<dbReference type="AlphaFoldDB" id="A0A943QIS7"/>
<name>A0A943QIS7_FINMA</name>
<dbReference type="Pfam" id="PF04860">
    <property type="entry name" value="Phage_portal"/>
    <property type="match status" value="1"/>
</dbReference>
<accession>A0A943QIS7</accession>